<accession>A0A7K1SKQ6</accession>
<protein>
    <submittedName>
        <fullName evidence="1">Uncharacterized protein</fullName>
    </submittedName>
</protein>
<dbReference type="AlphaFoldDB" id="A0A7K1SKQ6"/>
<sequence>MADKDKRHWPLDMLKARRKLLQILNENIEESDVKDAYFSFKPVDNYLPYFFIVREFDNKGEQPFFRAVYMPKTNSDASEGTGSMTEGQLEVYFKDWMRLVNGYIEQFALDKDTILQGYEEEFLEAFVIESDDNTHSYPTATQLKIDQLCTDTIKLLHSFVNDNSLNGEKKQEVESIIESVQELQDTQTQLPKGEVRKKLANIWARIKKAGIKLFVEVKAEAFKAIIKEGVKGLLDNPMAPIDFANDLLDKT</sequence>
<dbReference type="RefSeq" id="WP_157589209.1">
    <property type="nucleotide sequence ID" value="NZ_WPIN01000015.1"/>
</dbReference>
<gene>
    <name evidence="1" type="ORF">GO755_30435</name>
</gene>
<evidence type="ECO:0000313" key="1">
    <source>
        <dbReference type="EMBL" id="MVM34389.1"/>
    </source>
</evidence>
<organism evidence="1 2">
    <name type="scientific">Spirosoma arboris</name>
    <dbReference type="NCBI Taxonomy" id="2682092"/>
    <lineage>
        <taxon>Bacteria</taxon>
        <taxon>Pseudomonadati</taxon>
        <taxon>Bacteroidota</taxon>
        <taxon>Cytophagia</taxon>
        <taxon>Cytophagales</taxon>
        <taxon>Cytophagaceae</taxon>
        <taxon>Spirosoma</taxon>
    </lineage>
</organism>
<dbReference type="EMBL" id="WPIN01000015">
    <property type="protein sequence ID" value="MVM34389.1"/>
    <property type="molecule type" value="Genomic_DNA"/>
</dbReference>
<reference evidence="1 2" key="1">
    <citation type="submission" date="2019-12" db="EMBL/GenBank/DDBJ databases">
        <title>Spirosoma sp. HMF4905 genome sequencing and assembly.</title>
        <authorList>
            <person name="Kang H."/>
            <person name="Cha I."/>
            <person name="Kim H."/>
            <person name="Joh K."/>
        </authorList>
    </citation>
    <scope>NUCLEOTIDE SEQUENCE [LARGE SCALE GENOMIC DNA]</scope>
    <source>
        <strain evidence="1 2">HMF4905</strain>
    </source>
</reference>
<comment type="caution">
    <text evidence="1">The sequence shown here is derived from an EMBL/GenBank/DDBJ whole genome shotgun (WGS) entry which is preliminary data.</text>
</comment>
<dbReference type="Proteomes" id="UP000436006">
    <property type="component" value="Unassembled WGS sequence"/>
</dbReference>
<evidence type="ECO:0000313" key="2">
    <source>
        <dbReference type="Proteomes" id="UP000436006"/>
    </source>
</evidence>
<keyword evidence="2" id="KW-1185">Reference proteome</keyword>
<proteinExistence type="predicted"/>
<name>A0A7K1SKQ6_9BACT</name>